<dbReference type="Proteomes" id="UP000473014">
    <property type="component" value="Unassembled WGS sequence"/>
</dbReference>
<organism evidence="3 4">
    <name type="scientific">Streptomyces taklimakanensis</name>
    <dbReference type="NCBI Taxonomy" id="2569853"/>
    <lineage>
        <taxon>Bacteria</taxon>
        <taxon>Bacillati</taxon>
        <taxon>Actinomycetota</taxon>
        <taxon>Actinomycetes</taxon>
        <taxon>Kitasatosporales</taxon>
        <taxon>Streptomycetaceae</taxon>
        <taxon>Streptomyces</taxon>
    </lineage>
</organism>
<dbReference type="OrthoDB" id="4335667at2"/>
<comment type="caution">
    <text evidence="3">The sequence shown here is derived from an EMBL/GenBank/DDBJ whole genome shotgun (WGS) entry which is preliminary data.</text>
</comment>
<dbReference type="AlphaFoldDB" id="A0A6G2BCZ6"/>
<feature type="transmembrane region" description="Helical" evidence="2">
    <location>
        <begin position="52"/>
        <end position="74"/>
    </location>
</feature>
<name>A0A6G2BCZ6_9ACTN</name>
<reference evidence="3 4" key="1">
    <citation type="submission" date="2019-11" db="EMBL/GenBank/DDBJ databases">
        <authorList>
            <person name="Yuan L."/>
        </authorList>
    </citation>
    <scope>NUCLEOTIDE SEQUENCE [LARGE SCALE GENOMIC DNA]</scope>
    <source>
        <strain evidence="3 4">TRM43335</strain>
    </source>
</reference>
<feature type="compositionally biased region" description="Low complexity" evidence="1">
    <location>
        <begin position="83"/>
        <end position="106"/>
    </location>
</feature>
<keyword evidence="2" id="KW-1133">Transmembrane helix</keyword>
<evidence type="ECO:0000313" key="4">
    <source>
        <dbReference type="Proteomes" id="UP000473014"/>
    </source>
</evidence>
<sequence length="253" mass="26879">MNGHEETVPMNHEAAHLAKTMRREADALCPGPPPVDAVVRAGRRRRRHRRRAVAGVTAATVLGCLVGALVPLSLPPSPPPSERPVGTPPATATASPTPSGEPTSSGVRVVRPYEPVEIGQGALLGLLPEGRQNHIVTWGGRQAFDEEIEWAKGLPGDGIRPNSLSGGYHYSPESGVLYRGTWRTDTEPARITVTAAGRTWEANLVRLPGDPGWGVYHLDAGHLDRDDVPATVTAHGPDGTVLARLDGMTAPMR</sequence>
<feature type="region of interest" description="Disordered" evidence="1">
    <location>
        <begin position="75"/>
        <end position="108"/>
    </location>
</feature>
<dbReference type="RefSeq" id="WP_155071300.1">
    <property type="nucleotide sequence ID" value="NZ_WIXO01000001.1"/>
</dbReference>
<gene>
    <name evidence="3" type="ORF">F0L17_13730</name>
</gene>
<dbReference type="EMBL" id="WIXO01000001">
    <property type="protein sequence ID" value="MTE20151.1"/>
    <property type="molecule type" value="Genomic_DNA"/>
</dbReference>
<protein>
    <submittedName>
        <fullName evidence="3">Uncharacterized protein</fullName>
    </submittedName>
</protein>
<evidence type="ECO:0000256" key="2">
    <source>
        <dbReference type="SAM" id="Phobius"/>
    </source>
</evidence>
<evidence type="ECO:0000313" key="3">
    <source>
        <dbReference type="EMBL" id="MTE20151.1"/>
    </source>
</evidence>
<keyword evidence="2" id="KW-0812">Transmembrane</keyword>
<proteinExistence type="predicted"/>
<accession>A0A6G2BCZ6</accession>
<evidence type="ECO:0000256" key="1">
    <source>
        <dbReference type="SAM" id="MobiDB-lite"/>
    </source>
</evidence>
<keyword evidence="4" id="KW-1185">Reference proteome</keyword>
<keyword evidence="2" id="KW-0472">Membrane</keyword>